<organism evidence="1 2">
    <name type="scientific">Fructobacillus papyrifericola</name>
    <dbReference type="NCBI Taxonomy" id="2713172"/>
    <lineage>
        <taxon>Bacteria</taxon>
        <taxon>Bacillati</taxon>
        <taxon>Bacillota</taxon>
        <taxon>Bacilli</taxon>
        <taxon>Lactobacillales</taxon>
        <taxon>Lactobacillaceae</taxon>
        <taxon>Fructobacillus</taxon>
    </lineage>
</organism>
<evidence type="ECO:0000313" key="2">
    <source>
        <dbReference type="Proteomes" id="UP000735205"/>
    </source>
</evidence>
<protein>
    <submittedName>
        <fullName evidence="1">Abi family protein</fullName>
    </submittedName>
</protein>
<dbReference type="Pfam" id="PF07751">
    <property type="entry name" value="Abi_2"/>
    <property type="match status" value="1"/>
</dbReference>
<dbReference type="EMBL" id="JAAMFJ010000002">
    <property type="protein sequence ID" value="MBS9336392.1"/>
    <property type="molecule type" value="Genomic_DNA"/>
</dbReference>
<name>A0ABS5QU95_9LACO</name>
<proteinExistence type="predicted"/>
<dbReference type="RefSeq" id="WP_213792952.1">
    <property type="nucleotide sequence ID" value="NZ_JAAMFJ010000002.1"/>
</dbReference>
<accession>A0ABS5QU95</accession>
<gene>
    <name evidence="1" type="ORF">G6R28_03985</name>
</gene>
<comment type="caution">
    <text evidence="1">The sequence shown here is derived from an EMBL/GenBank/DDBJ whole genome shotgun (WGS) entry which is preliminary data.</text>
</comment>
<sequence length="320" mass="37015">MPNHANFLGWEEQLHELQKTYNLQIESKESALATLKKYAFHSLVQGYLPSLKDPKQPTRFMPGISIETLGVIQMLENRLSSELLQAIISIEKNMKALFQQAISKELGTKESDYLRPDPYLSWKTQRQQTLALFLEKTKKSQQVSSDLHRHRQTGNVPPWVLVNEISFGQFMHWYMMSPLPVKRLVVADFTMPFTEERQRLDCFKEALGFLVSFRNGLAHGTLIGQIRSKASLHYEQIQPFYEESVINLEEFTEGHGKRDFFGLLLVIGIFLKQSERQIFKDQLLNLLAILDTLIPLNQMAMRQILGNAPLNLLERVEKIL</sequence>
<reference evidence="1 2" key="1">
    <citation type="submission" date="2020-02" db="EMBL/GenBank/DDBJ databases">
        <title>Fructobacillus sp. isolated from paper mulberry of Taiwan.</title>
        <authorList>
            <person name="Lin S.-T."/>
        </authorList>
    </citation>
    <scope>NUCLEOTIDE SEQUENCE [LARGE SCALE GENOMIC DNA]</scope>
    <source>
        <strain evidence="1 2">M1-21</strain>
    </source>
</reference>
<evidence type="ECO:0000313" key="1">
    <source>
        <dbReference type="EMBL" id="MBS9336392.1"/>
    </source>
</evidence>
<dbReference type="Proteomes" id="UP000735205">
    <property type="component" value="Unassembled WGS sequence"/>
</dbReference>
<dbReference type="InterPro" id="IPR011664">
    <property type="entry name" value="Abi_system_AbiD/AbiF-like"/>
</dbReference>
<keyword evidence="2" id="KW-1185">Reference proteome</keyword>